<dbReference type="NCBIfam" id="NF008864">
    <property type="entry name" value="PRK11895.1"/>
    <property type="match status" value="1"/>
</dbReference>
<keyword evidence="5 8" id="KW-0028">Amino-acid biosynthesis</keyword>
<dbReference type="PANTHER" id="PTHR30239:SF0">
    <property type="entry name" value="ACETOLACTATE SYNTHASE SMALL SUBUNIT 1, CHLOROPLASTIC"/>
    <property type="match status" value="1"/>
</dbReference>
<dbReference type="InterPro" id="IPR019455">
    <property type="entry name" value="Acetolactate_synth_ssu_C"/>
</dbReference>
<dbReference type="EMBL" id="JACPUR010000037">
    <property type="protein sequence ID" value="MBI3128991.1"/>
    <property type="molecule type" value="Genomic_DNA"/>
</dbReference>
<dbReference type="PANTHER" id="PTHR30239">
    <property type="entry name" value="ACETOLACTATE SYNTHASE SMALL SUBUNIT"/>
    <property type="match status" value="1"/>
</dbReference>
<dbReference type="GO" id="GO:0009099">
    <property type="term" value="P:L-valine biosynthetic process"/>
    <property type="evidence" value="ECO:0007669"/>
    <property type="project" value="UniProtKB-UniRule"/>
</dbReference>
<comment type="caution">
    <text evidence="10">The sequence shown here is derived from an EMBL/GenBank/DDBJ whole genome shotgun (WGS) entry which is preliminary data.</text>
</comment>
<dbReference type="NCBIfam" id="TIGR00119">
    <property type="entry name" value="acolac_sm"/>
    <property type="match status" value="1"/>
</dbReference>
<dbReference type="Pfam" id="PF22629">
    <property type="entry name" value="ACT_AHAS_ss"/>
    <property type="match status" value="1"/>
</dbReference>
<organism evidence="10 11">
    <name type="scientific">Tectimicrobiota bacterium</name>
    <dbReference type="NCBI Taxonomy" id="2528274"/>
    <lineage>
        <taxon>Bacteria</taxon>
        <taxon>Pseudomonadati</taxon>
        <taxon>Nitrospinota/Tectimicrobiota group</taxon>
        <taxon>Candidatus Tectimicrobiota</taxon>
    </lineage>
</organism>
<comment type="catalytic activity">
    <reaction evidence="7 8">
        <text>2 pyruvate + H(+) = (2S)-2-acetolactate + CO2</text>
        <dbReference type="Rhea" id="RHEA:25249"/>
        <dbReference type="ChEBI" id="CHEBI:15361"/>
        <dbReference type="ChEBI" id="CHEBI:15378"/>
        <dbReference type="ChEBI" id="CHEBI:16526"/>
        <dbReference type="ChEBI" id="CHEBI:58476"/>
        <dbReference type="EC" id="2.2.1.6"/>
    </reaction>
</comment>
<evidence type="ECO:0000256" key="8">
    <source>
        <dbReference type="RuleBase" id="RU368092"/>
    </source>
</evidence>
<keyword evidence="8 10" id="KW-0808">Transferase</keyword>
<dbReference type="Pfam" id="PF10369">
    <property type="entry name" value="ALS_ss_C"/>
    <property type="match status" value="1"/>
</dbReference>
<dbReference type="AlphaFoldDB" id="A0A932I459"/>
<sequence>MRQIYSILVNNHPGVLSHVAGLFTRRGYNIESIAAGPTENTSVTRIVIVAFGEQHELEQIAKQLRKLYDVRDVQQVPYNRSVTRELLLATINAGPERRGEVFQLATAFGAHVVSVSDESVTLEASGNDHKIRTLLKSFERYGIAQVARTGMIALPYTGMPSDWEPPA</sequence>
<comment type="subunit">
    <text evidence="4 8">Dimer of large and small chains.</text>
</comment>
<evidence type="ECO:0000256" key="4">
    <source>
        <dbReference type="ARBA" id="ARBA00011744"/>
    </source>
</evidence>
<evidence type="ECO:0000256" key="6">
    <source>
        <dbReference type="ARBA" id="ARBA00023304"/>
    </source>
</evidence>
<dbReference type="InterPro" id="IPR045865">
    <property type="entry name" value="ACT-like_dom_sf"/>
</dbReference>
<dbReference type="GO" id="GO:0005829">
    <property type="term" value="C:cytosol"/>
    <property type="evidence" value="ECO:0007669"/>
    <property type="project" value="TreeGrafter"/>
</dbReference>
<dbReference type="Proteomes" id="UP000782312">
    <property type="component" value="Unassembled WGS sequence"/>
</dbReference>
<evidence type="ECO:0000256" key="1">
    <source>
        <dbReference type="ARBA" id="ARBA00004974"/>
    </source>
</evidence>
<evidence type="ECO:0000256" key="7">
    <source>
        <dbReference type="ARBA" id="ARBA00048670"/>
    </source>
</evidence>
<evidence type="ECO:0000259" key="9">
    <source>
        <dbReference type="PROSITE" id="PS51671"/>
    </source>
</evidence>
<dbReference type="InterPro" id="IPR004789">
    <property type="entry name" value="Acetalactate_synth_ssu"/>
</dbReference>
<dbReference type="GO" id="GO:1990610">
    <property type="term" value="F:acetolactate synthase regulator activity"/>
    <property type="evidence" value="ECO:0007669"/>
    <property type="project" value="UniProtKB-UniRule"/>
</dbReference>
<evidence type="ECO:0000256" key="3">
    <source>
        <dbReference type="ARBA" id="ARBA00006341"/>
    </source>
</evidence>
<dbReference type="Gene3D" id="3.30.70.260">
    <property type="match status" value="1"/>
</dbReference>
<gene>
    <name evidence="10" type="primary">ilvN</name>
    <name evidence="10" type="ORF">HYZ11_15400</name>
</gene>
<evidence type="ECO:0000256" key="2">
    <source>
        <dbReference type="ARBA" id="ARBA00005025"/>
    </source>
</evidence>
<comment type="pathway">
    <text evidence="1 8">Amino-acid biosynthesis; L-isoleucine biosynthesis; L-isoleucine from 2-oxobutanoate: step 1/4.</text>
</comment>
<evidence type="ECO:0000313" key="10">
    <source>
        <dbReference type="EMBL" id="MBI3128991.1"/>
    </source>
</evidence>
<dbReference type="InterPro" id="IPR027271">
    <property type="entry name" value="Acetolactate_synth/TF_NikR_C"/>
</dbReference>
<evidence type="ECO:0000313" key="11">
    <source>
        <dbReference type="Proteomes" id="UP000782312"/>
    </source>
</evidence>
<dbReference type="EC" id="2.2.1.6" evidence="8"/>
<keyword evidence="6 8" id="KW-0100">Branched-chain amino acid biosynthesis</keyword>
<dbReference type="CDD" id="cd04878">
    <property type="entry name" value="ACT_AHAS"/>
    <property type="match status" value="1"/>
</dbReference>
<comment type="similarity">
    <text evidence="3 8">Belongs to the acetolactate synthase small subunit family.</text>
</comment>
<dbReference type="GO" id="GO:0003984">
    <property type="term" value="F:acetolactate synthase activity"/>
    <property type="evidence" value="ECO:0007669"/>
    <property type="project" value="UniProtKB-UniRule"/>
</dbReference>
<dbReference type="GO" id="GO:0009097">
    <property type="term" value="P:isoleucine biosynthetic process"/>
    <property type="evidence" value="ECO:0007669"/>
    <property type="project" value="UniProtKB-UniRule"/>
</dbReference>
<accession>A0A932I459</accession>
<comment type="pathway">
    <text evidence="2 8">Amino-acid biosynthesis; L-valine biosynthesis; L-valine from pyruvate: step 1/4.</text>
</comment>
<dbReference type="InterPro" id="IPR039557">
    <property type="entry name" value="AHAS_ACT"/>
</dbReference>
<dbReference type="PROSITE" id="PS51671">
    <property type="entry name" value="ACT"/>
    <property type="match status" value="1"/>
</dbReference>
<reference evidence="10" key="1">
    <citation type="submission" date="2020-07" db="EMBL/GenBank/DDBJ databases">
        <title>Huge and variable diversity of episymbiotic CPR bacteria and DPANN archaea in groundwater ecosystems.</title>
        <authorList>
            <person name="He C.Y."/>
            <person name="Keren R."/>
            <person name="Whittaker M."/>
            <person name="Farag I.F."/>
            <person name="Doudna J."/>
            <person name="Cate J.H.D."/>
            <person name="Banfield J.F."/>
        </authorList>
    </citation>
    <scope>NUCLEOTIDE SEQUENCE</scope>
    <source>
        <strain evidence="10">NC_groundwater_763_Ag_S-0.2um_68_21</strain>
    </source>
</reference>
<feature type="domain" description="ACT" evidence="9">
    <location>
        <begin position="4"/>
        <end position="78"/>
    </location>
</feature>
<protein>
    <recommendedName>
        <fullName evidence="8">Acetolactate synthase small subunit</fullName>
        <shortName evidence="8">AHAS</shortName>
        <shortName evidence="8">ALS</shortName>
        <ecNumber evidence="8">2.2.1.6</ecNumber>
    </recommendedName>
    <alternativeName>
        <fullName evidence="8">Acetohydroxy-acid synthase small subunit</fullName>
    </alternativeName>
</protein>
<dbReference type="Gene3D" id="3.30.70.1150">
    <property type="entry name" value="ACT-like. Chain A, domain 2"/>
    <property type="match status" value="1"/>
</dbReference>
<comment type="function">
    <text evidence="8">Catalyzes the conversion of 2 pyruvate molecules into acetolactate in the first common step of the biosynthetic pathway of the branched-amino acids such as leucine, isoleucine, and valine.</text>
</comment>
<evidence type="ECO:0000256" key="5">
    <source>
        <dbReference type="ARBA" id="ARBA00022605"/>
    </source>
</evidence>
<dbReference type="SUPFAM" id="SSF55021">
    <property type="entry name" value="ACT-like"/>
    <property type="match status" value="2"/>
</dbReference>
<dbReference type="InterPro" id="IPR054480">
    <property type="entry name" value="AHAS_small-like_ACT"/>
</dbReference>
<proteinExistence type="inferred from homology"/>
<name>A0A932I459_UNCTE</name>
<dbReference type="InterPro" id="IPR002912">
    <property type="entry name" value="ACT_dom"/>
</dbReference>